<dbReference type="PANTHER" id="PTHR30160">
    <property type="entry name" value="TETRAACYLDISACCHARIDE 4'-KINASE-RELATED"/>
    <property type="match status" value="1"/>
</dbReference>
<dbReference type="AlphaFoldDB" id="A0AAE0TE76"/>
<reference evidence="3" key="3">
    <citation type="submission" date="2023-05" db="EMBL/GenBank/DDBJ databases">
        <authorList>
            <person name="Smith C.H."/>
        </authorList>
    </citation>
    <scope>NUCLEOTIDE SEQUENCE</scope>
    <source>
        <strain evidence="3">CHS0354</strain>
        <tissue evidence="3">Mantle</tissue>
    </source>
</reference>
<evidence type="ECO:0000313" key="3">
    <source>
        <dbReference type="EMBL" id="KAK3608780.1"/>
    </source>
</evidence>
<protein>
    <recommendedName>
        <fullName evidence="5">Glycosyltransferase family 9 protein</fullName>
    </recommendedName>
</protein>
<dbReference type="InterPro" id="IPR051199">
    <property type="entry name" value="LPS_LOS_Heptosyltrfase"/>
</dbReference>
<keyword evidence="1" id="KW-0328">Glycosyltransferase</keyword>
<dbReference type="CDD" id="cd03789">
    <property type="entry name" value="GT9_LPS_heptosyltransferase"/>
    <property type="match status" value="1"/>
</dbReference>
<dbReference type="GO" id="GO:0008713">
    <property type="term" value="F:ADP-heptose-lipopolysaccharide heptosyltransferase activity"/>
    <property type="evidence" value="ECO:0007669"/>
    <property type="project" value="TreeGrafter"/>
</dbReference>
<evidence type="ECO:0000256" key="2">
    <source>
        <dbReference type="ARBA" id="ARBA00022679"/>
    </source>
</evidence>
<keyword evidence="4" id="KW-1185">Reference proteome</keyword>
<reference evidence="3" key="2">
    <citation type="journal article" date="2021" name="Genome Biol. Evol.">
        <title>Developing a high-quality reference genome for a parasitic bivalve with doubly uniparental inheritance (Bivalvia: Unionida).</title>
        <authorList>
            <person name="Smith C.H."/>
        </authorList>
    </citation>
    <scope>NUCLEOTIDE SEQUENCE</scope>
    <source>
        <strain evidence="3">CHS0354</strain>
        <tissue evidence="3">Mantle</tissue>
    </source>
</reference>
<evidence type="ECO:0008006" key="5">
    <source>
        <dbReference type="Google" id="ProtNLM"/>
    </source>
</evidence>
<dbReference type="InterPro" id="IPR002201">
    <property type="entry name" value="Glyco_trans_9"/>
</dbReference>
<dbReference type="Pfam" id="PF01075">
    <property type="entry name" value="Glyco_transf_9"/>
    <property type="match status" value="1"/>
</dbReference>
<reference evidence="3" key="1">
    <citation type="journal article" date="2021" name="Genome Biol. Evol.">
        <title>A High-Quality Reference Genome for a Parasitic Bivalve with Doubly Uniparental Inheritance (Bivalvia: Unionida).</title>
        <authorList>
            <person name="Smith C.H."/>
        </authorList>
    </citation>
    <scope>NUCLEOTIDE SEQUENCE</scope>
    <source>
        <strain evidence="3">CHS0354</strain>
    </source>
</reference>
<keyword evidence="2" id="KW-0808">Transferase</keyword>
<gene>
    <name evidence="3" type="ORF">CHS0354_006821</name>
</gene>
<organism evidence="3 4">
    <name type="scientific">Potamilus streckersoni</name>
    <dbReference type="NCBI Taxonomy" id="2493646"/>
    <lineage>
        <taxon>Eukaryota</taxon>
        <taxon>Metazoa</taxon>
        <taxon>Spiralia</taxon>
        <taxon>Lophotrochozoa</taxon>
        <taxon>Mollusca</taxon>
        <taxon>Bivalvia</taxon>
        <taxon>Autobranchia</taxon>
        <taxon>Heteroconchia</taxon>
        <taxon>Palaeoheterodonta</taxon>
        <taxon>Unionida</taxon>
        <taxon>Unionoidea</taxon>
        <taxon>Unionidae</taxon>
        <taxon>Ambleminae</taxon>
        <taxon>Lampsilini</taxon>
        <taxon>Potamilus</taxon>
    </lineage>
</organism>
<dbReference type="Gene3D" id="3.40.50.2000">
    <property type="entry name" value="Glycogen Phosphorylase B"/>
    <property type="match status" value="2"/>
</dbReference>
<dbReference type="EMBL" id="JAEAOA010000469">
    <property type="protein sequence ID" value="KAK3608780.1"/>
    <property type="molecule type" value="Genomic_DNA"/>
</dbReference>
<dbReference type="Proteomes" id="UP001195483">
    <property type="component" value="Unassembled WGS sequence"/>
</dbReference>
<dbReference type="GO" id="GO:0005829">
    <property type="term" value="C:cytosol"/>
    <property type="evidence" value="ECO:0007669"/>
    <property type="project" value="TreeGrafter"/>
</dbReference>
<sequence length="345" mass="38438">MHLMEHILAVRFSSLGDLVLLTGVFREIKKRRPACRITFLTAQEFVPLFEKNPHIDCIISYNRRGNTKYGLLKLVAGLRREKYTHILDFHKSTRSKLITLLMRITGYTGAVYRYENEASRETGSQREAYHRLVARIFSVSPEVPVNPAAELFPDMSAHEKINRLAVQHIQKGIAVAVAPGAAHDTKKWETAYYRDVMEHLHRKGITTLMIGGEGDPACRELTDYFKGQTLLKDLSGQLSYAESALAMKYCRAVICSDSAACHLAEAMGTPAVVLFGPTVKEFGYAPCLPKSRLLDIPLPCRPCSANGKKRCTNPEFKACLRGITPDRVLATVTQIISDTENAPGS</sequence>
<name>A0AAE0TE76_9BIVA</name>
<evidence type="ECO:0000313" key="4">
    <source>
        <dbReference type="Proteomes" id="UP001195483"/>
    </source>
</evidence>
<evidence type="ECO:0000256" key="1">
    <source>
        <dbReference type="ARBA" id="ARBA00022676"/>
    </source>
</evidence>
<dbReference type="SUPFAM" id="SSF53756">
    <property type="entry name" value="UDP-Glycosyltransferase/glycogen phosphorylase"/>
    <property type="match status" value="1"/>
</dbReference>
<proteinExistence type="predicted"/>
<accession>A0AAE0TE76</accession>
<comment type="caution">
    <text evidence="3">The sequence shown here is derived from an EMBL/GenBank/DDBJ whole genome shotgun (WGS) entry which is preliminary data.</text>
</comment>